<dbReference type="Proteomes" id="UP000321249">
    <property type="component" value="Unassembled WGS sequence"/>
</dbReference>
<reference evidence="12 13" key="1">
    <citation type="journal article" date="2015" name="J. Microbiol.">
        <title>Sphingosinicella ginsenosidimutans sp. nov., with ginsenoside converting activity.</title>
        <authorList>
            <person name="Kim J.K."/>
            <person name="Kang M.S."/>
            <person name="Park S.C."/>
            <person name="Kim K.M."/>
            <person name="Choi K."/>
            <person name="Yoon M.H."/>
            <person name="Im W.T."/>
        </authorList>
    </citation>
    <scope>NUCLEOTIDE SEQUENCE [LARGE SCALE GENOMIC DNA]</scope>
    <source>
        <strain evidence="12 13">BS-11</strain>
    </source>
</reference>
<keyword evidence="3 11" id="KW-0479">Metal-binding</keyword>
<feature type="binding site" evidence="11">
    <location>
        <position position="170"/>
    </location>
    <ligand>
        <name>Mn(2+)</name>
        <dbReference type="ChEBI" id="CHEBI:29035"/>
        <label>1</label>
    </ligand>
</feature>
<feature type="binding site" evidence="11">
    <location>
        <position position="280"/>
    </location>
    <ligand>
        <name>Mn(2+)</name>
        <dbReference type="ChEBI" id="CHEBI:29035"/>
        <label>2</label>
    </ligand>
</feature>
<evidence type="ECO:0000313" key="13">
    <source>
        <dbReference type="Proteomes" id="UP000321249"/>
    </source>
</evidence>
<dbReference type="GO" id="GO:0005525">
    <property type="term" value="F:GTP binding"/>
    <property type="evidence" value="ECO:0007669"/>
    <property type="project" value="UniProtKB-KW"/>
</dbReference>
<evidence type="ECO:0000256" key="9">
    <source>
        <dbReference type="PIRSR" id="PIRSR601233-1"/>
    </source>
</evidence>
<evidence type="ECO:0000256" key="1">
    <source>
        <dbReference type="ARBA" id="ARBA00012726"/>
    </source>
</evidence>
<dbReference type="EMBL" id="VOQQ01000001">
    <property type="protein sequence ID" value="TXC64116.1"/>
    <property type="molecule type" value="Genomic_DNA"/>
</dbReference>
<evidence type="ECO:0000256" key="5">
    <source>
        <dbReference type="ARBA" id="ARBA00022800"/>
    </source>
</evidence>
<feature type="binding site" evidence="10">
    <location>
        <begin position="312"/>
        <end position="315"/>
    </location>
    <ligand>
        <name>GMP</name>
        <dbReference type="ChEBI" id="CHEBI:58115"/>
    </ligand>
</feature>
<feature type="binding site" evidence="11">
    <location>
        <position position="76"/>
    </location>
    <ligand>
        <name>Mn(2+)</name>
        <dbReference type="ChEBI" id="CHEBI:29035"/>
        <label>1</label>
    </ligand>
</feature>
<dbReference type="GO" id="GO:0006281">
    <property type="term" value="P:DNA repair"/>
    <property type="evidence" value="ECO:0007669"/>
    <property type="project" value="TreeGrafter"/>
</dbReference>
<feature type="binding site" evidence="10">
    <location>
        <position position="319"/>
    </location>
    <ligand>
        <name>GMP</name>
        <dbReference type="ChEBI" id="CHEBI:58115"/>
    </ligand>
</feature>
<feature type="binding site" evidence="10">
    <location>
        <begin position="336"/>
        <end position="339"/>
    </location>
    <ligand>
        <name>GMP</name>
        <dbReference type="ChEBI" id="CHEBI:58115"/>
    </ligand>
</feature>
<proteinExistence type="predicted"/>
<keyword evidence="6 10" id="KW-0342">GTP-binding</keyword>
<dbReference type="Pfam" id="PF01139">
    <property type="entry name" value="RtcB"/>
    <property type="match status" value="1"/>
</dbReference>
<feature type="active site" description="GMP-histidine intermediate" evidence="9">
    <location>
        <position position="336"/>
    </location>
</feature>
<feature type="binding site" evidence="10">
    <location>
        <begin position="169"/>
        <end position="173"/>
    </location>
    <ligand>
        <name>GMP</name>
        <dbReference type="ChEBI" id="CHEBI:58115"/>
    </ligand>
</feature>
<dbReference type="PANTHER" id="PTHR43749:SF2">
    <property type="entry name" value="RNA-SPLICING LIGASE RTCB"/>
    <property type="match status" value="1"/>
</dbReference>
<dbReference type="GO" id="GO:0030145">
    <property type="term" value="F:manganese ion binding"/>
    <property type="evidence" value="ECO:0007669"/>
    <property type="project" value="TreeGrafter"/>
</dbReference>
<dbReference type="InterPro" id="IPR052915">
    <property type="entry name" value="RtcB-like"/>
</dbReference>
<keyword evidence="7 11" id="KW-0464">Manganese</keyword>
<protein>
    <recommendedName>
        <fullName evidence="1">3'-phosphate/5'-hydroxy nucleic acid ligase</fullName>
        <ecNumber evidence="1">6.5.1.8</ecNumber>
    </recommendedName>
</protein>
<dbReference type="GO" id="GO:0170057">
    <property type="term" value="F:RNA ligase (GTP) activity"/>
    <property type="evidence" value="ECO:0007669"/>
    <property type="project" value="UniProtKB-EC"/>
</dbReference>
<dbReference type="EC" id="6.5.1.8" evidence="1"/>
<keyword evidence="2" id="KW-0436">Ligase</keyword>
<gene>
    <name evidence="12" type="ORF">FRZ32_10875</name>
</gene>
<dbReference type="InterPro" id="IPR001233">
    <property type="entry name" value="RtcB"/>
</dbReference>
<evidence type="ECO:0000256" key="2">
    <source>
        <dbReference type="ARBA" id="ARBA00022598"/>
    </source>
</evidence>
<evidence type="ECO:0000256" key="10">
    <source>
        <dbReference type="PIRSR" id="PIRSR601233-2"/>
    </source>
</evidence>
<dbReference type="PANTHER" id="PTHR43749">
    <property type="entry name" value="RNA-SPLICING LIGASE RTCB"/>
    <property type="match status" value="1"/>
</dbReference>
<sequence length="407" mass="44465">MAQYSIHGTHNVPLKLWDSAGPFEAGAMQQLRNVASLPFIHRHVAGMPDVHWGKGATVGSVIATKAAIVPAAVGVDIGCGMMAVRTSLGADQLPDSLSAIRAEIERAVPKGFESTQGTNFLKGGWRETPNAISRMWNERFDRRYAAILAKHPKIDGPTAAQLGSMGGGNHFIELCLDEGDRLWVMLHSGSRGTGNRIGTYFIDAAREAIAKETLDFHLPDRDLAFLSEGSQLFDDYIEAMHFAQDYAKVNRELMMLRVLEALRKHLPAFTTDKTAINCHHNYAVRETHFGERVWVTRKGAVRAGAGELGIIPGSMGTGSFIVEGLGNEESFCSCSHGAGRAMSRGEAKRRITLEEHRAAMQGIEARLDEGVLDESPAAYKDIGAVMKAQEDLVQIRHRLRQVVNVKG</sequence>
<dbReference type="PROSITE" id="PS01288">
    <property type="entry name" value="UPF0027"/>
    <property type="match status" value="1"/>
</dbReference>
<dbReference type="RefSeq" id="WP_147043522.1">
    <property type="nucleotide sequence ID" value="NZ_BAABIR010000001.1"/>
</dbReference>
<comment type="caution">
    <text evidence="12">The sequence shown here is derived from an EMBL/GenBank/DDBJ whole genome shotgun (WGS) entry which is preliminary data.</text>
</comment>
<keyword evidence="5" id="KW-0692">RNA repair</keyword>
<keyword evidence="4 10" id="KW-0547">Nucleotide-binding</keyword>
<evidence type="ECO:0000256" key="6">
    <source>
        <dbReference type="ARBA" id="ARBA00023134"/>
    </source>
</evidence>
<comment type="catalytic activity">
    <reaction evidence="8">
        <text>a 3'-end 3'-phospho-ribonucleotide-RNA + a 5'-end dephospho-ribonucleoside-RNA + GTP = a ribonucleotidyl-ribonucleotide-RNA + GMP + diphosphate</text>
        <dbReference type="Rhea" id="RHEA:68076"/>
        <dbReference type="Rhea" id="RHEA-COMP:10463"/>
        <dbReference type="Rhea" id="RHEA-COMP:13936"/>
        <dbReference type="Rhea" id="RHEA-COMP:17355"/>
        <dbReference type="ChEBI" id="CHEBI:33019"/>
        <dbReference type="ChEBI" id="CHEBI:37565"/>
        <dbReference type="ChEBI" id="CHEBI:58115"/>
        <dbReference type="ChEBI" id="CHEBI:83062"/>
        <dbReference type="ChEBI" id="CHEBI:138284"/>
        <dbReference type="ChEBI" id="CHEBI:173118"/>
        <dbReference type="EC" id="6.5.1.8"/>
    </reaction>
</comment>
<feature type="binding site" evidence="11">
    <location>
        <position position="187"/>
    </location>
    <ligand>
        <name>Mn(2+)</name>
        <dbReference type="ChEBI" id="CHEBI:29035"/>
        <label>2</label>
    </ligand>
</feature>
<dbReference type="AlphaFoldDB" id="A0A5C6TV67"/>
<feature type="binding site" evidence="10">
    <location>
        <begin position="280"/>
        <end position="281"/>
    </location>
    <ligand>
        <name>GMP</name>
        <dbReference type="ChEBI" id="CHEBI:58115"/>
    </ligand>
</feature>
<dbReference type="Gene3D" id="3.90.1860.10">
    <property type="entry name" value="tRNA-splicing ligase RtcB"/>
    <property type="match status" value="1"/>
</dbReference>
<organism evidence="12 13">
    <name type="scientific">Allosphingosinicella ginsenosidimutans</name>
    <dbReference type="NCBI Taxonomy" id="1176539"/>
    <lineage>
        <taxon>Bacteria</taxon>
        <taxon>Pseudomonadati</taxon>
        <taxon>Pseudomonadota</taxon>
        <taxon>Alphaproteobacteria</taxon>
        <taxon>Sphingomonadales</taxon>
        <taxon>Sphingomonadaceae</taxon>
        <taxon>Allosphingosinicella</taxon>
    </lineage>
</organism>
<feature type="binding site" evidence="10">
    <location>
        <position position="406"/>
    </location>
    <ligand>
        <name>GMP</name>
        <dbReference type="ChEBI" id="CHEBI:58115"/>
    </ligand>
</feature>
<comment type="cofactor">
    <cofactor evidence="11">
        <name>Mn(2+)</name>
        <dbReference type="ChEBI" id="CHEBI:29035"/>
    </cofactor>
    <text evidence="11">Binds 2 manganese ions per subunit.</text>
</comment>
<evidence type="ECO:0000256" key="7">
    <source>
        <dbReference type="ARBA" id="ARBA00023211"/>
    </source>
</evidence>
<evidence type="ECO:0000256" key="4">
    <source>
        <dbReference type="ARBA" id="ARBA00022741"/>
    </source>
</evidence>
<evidence type="ECO:0000313" key="12">
    <source>
        <dbReference type="EMBL" id="TXC64116.1"/>
    </source>
</evidence>
<evidence type="ECO:0000256" key="3">
    <source>
        <dbReference type="ARBA" id="ARBA00022723"/>
    </source>
</evidence>
<accession>A0A5C6TV67</accession>
<dbReference type="GO" id="GO:0003909">
    <property type="term" value="F:DNA ligase activity"/>
    <property type="evidence" value="ECO:0007669"/>
    <property type="project" value="TreeGrafter"/>
</dbReference>
<dbReference type="SUPFAM" id="SSF103365">
    <property type="entry name" value="Hypothetical protein PH1602"/>
    <property type="match status" value="1"/>
</dbReference>
<dbReference type="OrthoDB" id="9802323at2"/>
<keyword evidence="13" id="KW-1185">Reference proteome</keyword>
<dbReference type="GO" id="GO:0006396">
    <property type="term" value="P:RNA processing"/>
    <property type="evidence" value="ECO:0007669"/>
    <property type="project" value="InterPro"/>
</dbReference>
<evidence type="ECO:0000256" key="8">
    <source>
        <dbReference type="ARBA" id="ARBA00047746"/>
    </source>
</evidence>
<evidence type="ECO:0000256" key="11">
    <source>
        <dbReference type="PIRSR" id="PIRSR601233-3"/>
    </source>
</evidence>
<name>A0A5C6TV67_9SPHN</name>
<dbReference type="GO" id="GO:0042245">
    <property type="term" value="P:RNA repair"/>
    <property type="evidence" value="ECO:0007669"/>
    <property type="project" value="UniProtKB-KW"/>
</dbReference>
<dbReference type="InterPro" id="IPR036025">
    <property type="entry name" value="RtcB-like_sf"/>
</dbReference>